<dbReference type="PANTHER" id="PTHR11827:SF7">
    <property type="entry name" value="SOLUTE CARRIER FAMILY 12 PROTEIN B0303.11"/>
    <property type="match status" value="1"/>
</dbReference>
<keyword evidence="3" id="KW-1133">Transmembrane helix</keyword>
<dbReference type="GO" id="GO:0006884">
    <property type="term" value="P:cell volume homeostasis"/>
    <property type="evidence" value="ECO:0007669"/>
    <property type="project" value="TreeGrafter"/>
</dbReference>
<dbReference type="InterPro" id="IPR004842">
    <property type="entry name" value="SLC12A_fam"/>
</dbReference>
<feature type="domain" description="SLC12A transporter C-terminal" evidence="5">
    <location>
        <begin position="156"/>
        <end position="229"/>
    </location>
</feature>
<dbReference type="WBParaSite" id="ACAC_0001221001-mRNA-1">
    <property type="protein sequence ID" value="ACAC_0001221001-mRNA-1"/>
    <property type="gene ID" value="ACAC_0001221001"/>
</dbReference>
<evidence type="ECO:0000313" key="7">
    <source>
        <dbReference type="WBParaSite" id="ACAC_0001221001-mRNA-1"/>
    </source>
</evidence>
<dbReference type="InterPro" id="IPR018491">
    <property type="entry name" value="SLC12_C"/>
</dbReference>
<dbReference type="Proteomes" id="UP000035642">
    <property type="component" value="Unassembled WGS sequence"/>
</dbReference>
<evidence type="ECO:0000259" key="5">
    <source>
        <dbReference type="Pfam" id="PF03522"/>
    </source>
</evidence>
<reference evidence="6" key="1">
    <citation type="submission" date="2012-09" db="EMBL/GenBank/DDBJ databases">
        <authorList>
            <person name="Martin A.A."/>
        </authorList>
    </citation>
    <scope>NUCLEOTIDE SEQUENCE</scope>
</reference>
<dbReference type="GO" id="GO:0008511">
    <property type="term" value="F:sodium:potassium:chloride symporter activity"/>
    <property type="evidence" value="ECO:0007669"/>
    <property type="project" value="TreeGrafter"/>
</dbReference>
<accession>A0A158PCA4</accession>
<evidence type="ECO:0000256" key="4">
    <source>
        <dbReference type="ARBA" id="ARBA00023136"/>
    </source>
</evidence>
<keyword evidence="6" id="KW-1185">Reference proteome</keyword>
<comment type="subcellular location">
    <subcellularLocation>
        <location evidence="1">Membrane</location>
        <topology evidence="1">Multi-pass membrane protein</topology>
    </subcellularLocation>
</comment>
<dbReference type="Pfam" id="PF03522">
    <property type="entry name" value="SLC12"/>
    <property type="match status" value="2"/>
</dbReference>
<dbReference type="GO" id="GO:0055064">
    <property type="term" value="P:chloride ion homeostasis"/>
    <property type="evidence" value="ECO:0007669"/>
    <property type="project" value="TreeGrafter"/>
</dbReference>
<organism evidence="6 7">
    <name type="scientific">Angiostrongylus cantonensis</name>
    <name type="common">Rat lungworm</name>
    <dbReference type="NCBI Taxonomy" id="6313"/>
    <lineage>
        <taxon>Eukaryota</taxon>
        <taxon>Metazoa</taxon>
        <taxon>Ecdysozoa</taxon>
        <taxon>Nematoda</taxon>
        <taxon>Chromadorea</taxon>
        <taxon>Rhabditida</taxon>
        <taxon>Rhabditina</taxon>
        <taxon>Rhabditomorpha</taxon>
        <taxon>Strongyloidea</taxon>
        <taxon>Metastrongylidae</taxon>
        <taxon>Angiostrongylus</taxon>
    </lineage>
</organism>
<evidence type="ECO:0000313" key="6">
    <source>
        <dbReference type="Proteomes" id="UP000035642"/>
    </source>
</evidence>
<proteinExistence type="predicted"/>
<dbReference type="GO" id="GO:0055075">
    <property type="term" value="P:potassium ion homeostasis"/>
    <property type="evidence" value="ECO:0007669"/>
    <property type="project" value="TreeGrafter"/>
</dbReference>
<dbReference type="AlphaFoldDB" id="A0A158PCA4"/>
<dbReference type="GO" id="GO:1990573">
    <property type="term" value="P:potassium ion import across plasma membrane"/>
    <property type="evidence" value="ECO:0007669"/>
    <property type="project" value="TreeGrafter"/>
</dbReference>
<evidence type="ECO:0000256" key="2">
    <source>
        <dbReference type="ARBA" id="ARBA00022692"/>
    </source>
</evidence>
<keyword evidence="4" id="KW-0472">Membrane</keyword>
<feature type="domain" description="SLC12A transporter C-terminal" evidence="5">
    <location>
        <begin position="20"/>
        <end position="155"/>
    </location>
</feature>
<dbReference type="STRING" id="6313.A0A158PCA4"/>
<name>A0A158PCA4_ANGCA</name>
<dbReference type="GO" id="GO:0016020">
    <property type="term" value="C:membrane"/>
    <property type="evidence" value="ECO:0007669"/>
    <property type="project" value="UniProtKB-SubCell"/>
</dbReference>
<dbReference type="GO" id="GO:0055078">
    <property type="term" value="P:sodium ion homeostasis"/>
    <property type="evidence" value="ECO:0007669"/>
    <property type="project" value="TreeGrafter"/>
</dbReference>
<evidence type="ECO:0000256" key="1">
    <source>
        <dbReference type="ARBA" id="ARBA00004141"/>
    </source>
</evidence>
<dbReference type="PANTHER" id="PTHR11827">
    <property type="entry name" value="SOLUTE CARRIER FAMILY 12, CATION COTRANSPORTERS"/>
    <property type="match status" value="1"/>
</dbReference>
<evidence type="ECO:0000256" key="3">
    <source>
        <dbReference type="ARBA" id="ARBA00022989"/>
    </source>
</evidence>
<keyword evidence="2" id="KW-0812">Transmembrane</keyword>
<protein>
    <submittedName>
        <fullName evidence="7">SLC12 domain-containing protein</fullName>
    </submittedName>
</protein>
<reference evidence="7" key="2">
    <citation type="submission" date="2016-04" db="UniProtKB">
        <authorList>
            <consortium name="WormBaseParasite"/>
        </authorList>
    </citation>
    <scope>IDENTIFICATION</scope>
</reference>
<sequence>MMANRNSTLVLLLTGNPAARPALIDFANNITMGRSLLICGFVIPQSTSSSAAVITKKVHRQMSEWLESRNVEAFAATVANKHQVEGAITLLQSSGIGKMRPNILMIGFKTNWEKRGVDEIIGFYEIVLNSRNAFENDVGVAIFRNSNIGFDLTERFNDGGLTVLLPYLLQLPGTYLEGARLRVFIEGGTSDRVSNDQKNMAALLRKFGLKSSDLIVISTLDRFPNKATFVLQTFSNFSLRVILRPFFRVDDFEELISAFKGNENGWHGVITNVRLMFLQ</sequence>